<reference evidence="1" key="1">
    <citation type="submission" date="2017-02" db="UniProtKB">
        <authorList>
            <consortium name="WormBaseParasite"/>
        </authorList>
    </citation>
    <scope>IDENTIFICATION</scope>
</reference>
<evidence type="ECO:0000313" key="1">
    <source>
        <dbReference type="WBParaSite" id="HPLM_0001071501-mRNA-1"/>
    </source>
</evidence>
<proteinExistence type="predicted"/>
<protein>
    <submittedName>
        <fullName evidence="1">Glyco_hydro_3_C domain-containing protein</fullName>
    </submittedName>
</protein>
<dbReference type="WBParaSite" id="HPLM_0001071501-mRNA-1">
    <property type="protein sequence ID" value="HPLM_0001071501-mRNA-1"/>
    <property type="gene ID" value="HPLM_0001071501"/>
</dbReference>
<name>A0A0N4WID6_HAEPC</name>
<sequence length="72" mass="7626">LVITNDLVDAGDPNFFEQQVSAIACKGRDVLACTTTESGRKAAFLSPVLTALISDGRLSSNSDVVCSPRYGY</sequence>
<dbReference type="AlphaFoldDB" id="A0A0N4WID6"/>
<organism evidence="1">
    <name type="scientific">Haemonchus placei</name>
    <name type="common">Barber's pole worm</name>
    <dbReference type="NCBI Taxonomy" id="6290"/>
    <lineage>
        <taxon>Eukaryota</taxon>
        <taxon>Metazoa</taxon>
        <taxon>Ecdysozoa</taxon>
        <taxon>Nematoda</taxon>
        <taxon>Chromadorea</taxon>
        <taxon>Rhabditida</taxon>
        <taxon>Rhabditina</taxon>
        <taxon>Rhabditomorpha</taxon>
        <taxon>Strongyloidea</taxon>
        <taxon>Trichostrongylidae</taxon>
        <taxon>Haemonchus</taxon>
    </lineage>
</organism>
<accession>A0A0N4WID6</accession>